<feature type="region of interest" description="Disordered" evidence="1">
    <location>
        <begin position="107"/>
        <end position="146"/>
    </location>
</feature>
<evidence type="ECO:0000256" key="1">
    <source>
        <dbReference type="SAM" id="MobiDB-lite"/>
    </source>
</evidence>
<feature type="region of interest" description="Disordered" evidence="1">
    <location>
        <begin position="238"/>
        <end position="259"/>
    </location>
</feature>
<dbReference type="InterPro" id="IPR005162">
    <property type="entry name" value="Retrotrans_gag_dom"/>
</dbReference>
<feature type="non-terminal residue" evidence="3">
    <location>
        <position position="259"/>
    </location>
</feature>
<name>A0A426ZY03_ENSVE</name>
<sequence length="259" mass="29689">MALYDTFDALMCRAFSTTLQRPAQMWNSRLRPSSISCFDQLAKEFEMNFLASAHPKPTTTSLLKLSQKDDEPLAQFVARFTTKTQGMPNAHPSLANQYVAAETLVARKREDQKRPRAEQARGQSSRPPRRMERAEPPLPSLPPTPLNYTRTEIFLQIREKGLLRASNLMKTRQEERNRSRYCRFHRDYDHDMEECHDSKNQIEDLIRRGHLGRYVKKSQKSSPHPQGPVEKQIDVIIGGPASGGDSYSTRKAYARAAIE</sequence>
<dbReference type="PANTHER" id="PTHR33223:SF10">
    <property type="entry name" value="AMINOTRANSFERASE-LIKE PLANT MOBILE DOMAIN-CONTAINING PROTEIN"/>
    <property type="match status" value="1"/>
</dbReference>
<proteinExistence type="predicted"/>
<accession>A0A426ZY03</accession>
<feature type="compositionally biased region" description="Basic and acidic residues" evidence="1">
    <location>
        <begin position="107"/>
        <end position="119"/>
    </location>
</feature>
<evidence type="ECO:0000313" key="4">
    <source>
        <dbReference type="Proteomes" id="UP000287651"/>
    </source>
</evidence>
<dbReference type="Proteomes" id="UP000287651">
    <property type="component" value="Unassembled WGS sequence"/>
</dbReference>
<dbReference type="EMBL" id="AMZH03004558">
    <property type="protein sequence ID" value="RRT68854.1"/>
    <property type="molecule type" value="Genomic_DNA"/>
</dbReference>
<dbReference type="AlphaFoldDB" id="A0A426ZY03"/>
<feature type="domain" description="Retrotransposon gag" evidence="2">
    <location>
        <begin position="14"/>
        <end position="90"/>
    </location>
</feature>
<gene>
    <name evidence="3" type="ORF">B296_00032888</name>
</gene>
<organism evidence="3 4">
    <name type="scientific">Ensete ventricosum</name>
    <name type="common">Abyssinian banana</name>
    <name type="synonym">Musa ensete</name>
    <dbReference type="NCBI Taxonomy" id="4639"/>
    <lineage>
        <taxon>Eukaryota</taxon>
        <taxon>Viridiplantae</taxon>
        <taxon>Streptophyta</taxon>
        <taxon>Embryophyta</taxon>
        <taxon>Tracheophyta</taxon>
        <taxon>Spermatophyta</taxon>
        <taxon>Magnoliopsida</taxon>
        <taxon>Liliopsida</taxon>
        <taxon>Zingiberales</taxon>
        <taxon>Musaceae</taxon>
        <taxon>Ensete</taxon>
    </lineage>
</organism>
<evidence type="ECO:0000259" key="2">
    <source>
        <dbReference type="Pfam" id="PF03732"/>
    </source>
</evidence>
<reference evidence="3 4" key="1">
    <citation type="journal article" date="2014" name="Agronomy (Basel)">
        <title>A Draft Genome Sequence for Ensete ventricosum, the Drought-Tolerant Tree Against Hunger.</title>
        <authorList>
            <person name="Harrison J."/>
            <person name="Moore K.A."/>
            <person name="Paszkiewicz K."/>
            <person name="Jones T."/>
            <person name="Grant M."/>
            <person name="Ambacheew D."/>
            <person name="Muzemil S."/>
            <person name="Studholme D.J."/>
        </authorList>
    </citation>
    <scope>NUCLEOTIDE SEQUENCE [LARGE SCALE GENOMIC DNA]</scope>
</reference>
<protein>
    <recommendedName>
        <fullName evidence="2">Retrotransposon gag domain-containing protein</fullName>
    </recommendedName>
</protein>
<comment type="caution">
    <text evidence="3">The sequence shown here is derived from an EMBL/GenBank/DDBJ whole genome shotgun (WGS) entry which is preliminary data.</text>
</comment>
<dbReference type="Pfam" id="PF03732">
    <property type="entry name" value="Retrotrans_gag"/>
    <property type="match status" value="1"/>
</dbReference>
<evidence type="ECO:0000313" key="3">
    <source>
        <dbReference type="EMBL" id="RRT68854.1"/>
    </source>
</evidence>
<dbReference type="PANTHER" id="PTHR33223">
    <property type="entry name" value="CCHC-TYPE DOMAIN-CONTAINING PROTEIN"/>
    <property type="match status" value="1"/>
</dbReference>
<feature type="compositionally biased region" description="Pro residues" evidence="1">
    <location>
        <begin position="136"/>
        <end position="145"/>
    </location>
</feature>